<evidence type="ECO:0000313" key="1">
    <source>
        <dbReference type="EMBL" id="CAB4122466.1"/>
    </source>
</evidence>
<protein>
    <submittedName>
        <fullName evidence="2">Uncharacterized protein</fullName>
    </submittedName>
</protein>
<evidence type="ECO:0000313" key="2">
    <source>
        <dbReference type="EMBL" id="CAB4124458.1"/>
    </source>
</evidence>
<organism evidence="2">
    <name type="scientific">uncultured Caudovirales phage</name>
    <dbReference type="NCBI Taxonomy" id="2100421"/>
    <lineage>
        <taxon>Viruses</taxon>
        <taxon>Duplodnaviria</taxon>
        <taxon>Heunggongvirae</taxon>
        <taxon>Uroviricota</taxon>
        <taxon>Caudoviricetes</taxon>
        <taxon>Peduoviridae</taxon>
        <taxon>Maltschvirus</taxon>
        <taxon>Maltschvirus maltsch</taxon>
    </lineage>
</organism>
<sequence>MSSIAAGTSTGTALVSSGDTTGNLVLQVNGTTPSLTLNAAGAHGVGSSPSYGTAGQVLTSAGSGASPTWATSTSANGGTTASGSVILTSSSVGTQAITTTAYGQSVTLPSATTMTKSSSIFNINNAGSYPLKVINNAGSILGFIYPNTAVDVGLADNSTAAGVWNITGLAPTAVTAEYVNTTAASTDVGVSITRTVIDANRTLILSGSGANNLYGIIYDSSTLTWGTLTLIRTGGGNNRALLTATNQVLVVSCNSTTALEAVVLTLSGTIITVNTAATATAGGTTQFNDFVAVGTSYIIGYSRTSSTAAVQAITISGTTPTIGTALDLSGTAIGSAVNFIFSVSSSVVLTFSSNATSIIALPVSVSGTTLTAGTAANITAQATDFRAFSFGTRWCLMYLNTNNFASIVSVSGTTATASSVQINAGTVFATTTSDYFVFGSKVAIIQYPLDGNSILYFNILTDTAGTASAGTALSYLISAVTQVSANVLSGNTAVFTLVSGQGTLKYNINISSASPTLNSVVGIGFTSTTAGVFGTSNRLGIRSPNWVKGATNYTLTAVRTVSANLNTLQAAYTSYASGIGTVRVSGYDNESWASGSITTTAGLYLQRIEGVS</sequence>
<name>A0A6J5KQ38_9CAUD</name>
<dbReference type="EMBL" id="LR798280">
    <property type="protein sequence ID" value="CAB5219860.1"/>
    <property type="molecule type" value="Genomic_DNA"/>
</dbReference>
<accession>A0A6J5KQ38</accession>
<gene>
    <name evidence="3" type="ORF">UFOVP234_51</name>
    <name evidence="1" type="ORF">UFOVP35_21</name>
    <name evidence="2" type="ORF">UFOVP52_26</name>
</gene>
<reference evidence="2" key="1">
    <citation type="submission" date="2020-04" db="EMBL/GenBank/DDBJ databases">
        <authorList>
            <person name="Chiriac C."/>
            <person name="Salcher M."/>
            <person name="Ghai R."/>
            <person name="Kavagutti S V."/>
        </authorList>
    </citation>
    <scope>NUCLEOTIDE SEQUENCE</scope>
</reference>
<evidence type="ECO:0000313" key="3">
    <source>
        <dbReference type="EMBL" id="CAB5219860.1"/>
    </source>
</evidence>
<dbReference type="EMBL" id="LR796190">
    <property type="protein sequence ID" value="CAB4124458.1"/>
    <property type="molecule type" value="Genomic_DNA"/>
</dbReference>
<proteinExistence type="predicted"/>
<dbReference type="EMBL" id="LR796166">
    <property type="protein sequence ID" value="CAB4122466.1"/>
    <property type="molecule type" value="Genomic_DNA"/>
</dbReference>